<dbReference type="Proteomes" id="UP001500420">
    <property type="component" value="Unassembled WGS sequence"/>
</dbReference>
<sequence>MSDLGDRRSSAGTSGSGSTAAQSFYGRWAALYDALARYTPGIGSLRERAAAALELESGDTVVEMGCGTGANLPYLRERVGPEGTVVGVDFTRPVLDRARESVAAYDNVHLVRGDAARPPFANAGDATFGTVDAALDSVDAVLATFVVGMLEDPGAAVRDWCDLLVDGGNVVLVDAASSERAYAAPVNALFRAVVILSTPPTLRFRYDRDPQATLDRRVDAARDALRDRSSAIAHETHALGVVRLTGGRID</sequence>
<dbReference type="CDD" id="cd02440">
    <property type="entry name" value="AdoMet_MTases"/>
    <property type="match status" value="1"/>
</dbReference>
<protein>
    <recommendedName>
        <fullName evidence="2">Methyltransferase type 12 domain-containing protein</fullName>
    </recommendedName>
</protein>
<dbReference type="Gene3D" id="3.40.50.150">
    <property type="entry name" value="Vaccinia Virus protein VP39"/>
    <property type="match status" value="1"/>
</dbReference>
<evidence type="ECO:0000313" key="4">
    <source>
        <dbReference type="Proteomes" id="UP001500420"/>
    </source>
</evidence>
<dbReference type="RefSeq" id="WP_343771761.1">
    <property type="nucleotide sequence ID" value="NZ_BAAADV010000001.1"/>
</dbReference>
<accession>A0AAV3T553</accession>
<evidence type="ECO:0000313" key="3">
    <source>
        <dbReference type="EMBL" id="GAA0660207.1"/>
    </source>
</evidence>
<feature type="region of interest" description="Disordered" evidence="1">
    <location>
        <begin position="1"/>
        <end position="20"/>
    </location>
</feature>
<dbReference type="InterPro" id="IPR013217">
    <property type="entry name" value="Methyltransf_12"/>
</dbReference>
<reference evidence="3 4" key="1">
    <citation type="journal article" date="2019" name="Int. J. Syst. Evol. Microbiol.">
        <title>The Global Catalogue of Microorganisms (GCM) 10K type strain sequencing project: providing services to taxonomists for standard genome sequencing and annotation.</title>
        <authorList>
            <consortium name="The Broad Institute Genomics Platform"/>
            <consortium name="The Broad Institute Genome Sequencing Center for Infectious Disease"/>
            <person name="Wu L."/>
            <person name="Ma J."/>
        </authorList>
    </citation>
    <scope>NUCLEOTIDE SEQUENCE [LARGE SCALE GENOMIC DNA]</scope>
    <source>
        <strain evidence="3 4">JCM 16328</strain>
    </source>
</reference>
<keyword evidence="4" id="KW-1185">Reference proteome</keyword>
<dbReference type="PANTHER" id="PTHR43861:SF1">
    <property type="entry name" value="TRANS-ACONITATE 2-METHYLTRANSFERASE"/>
    <property type="match status" value="1"/>
</dbReference>
<proteinExistence type="predicted"/>
<dbReference type="Pfam" id="PF08242">
    <property type="entry name" value="Methyltransf_12"/>
    <property type="match status" value="1"/>
</dbReference>
<dbReference type="AlphaFoldDB" id="A0AAV3T553"/>
<feature type="domain" description="Methyltransferase type 12" evidence="2">
    <location>
        <begin position="62"/>
        <end position="169"/>
    </location>
</feature>
<name>A0AAV3T553_9EURY</name>
<comment type="caution">
    <text evidence="3">The sequence shown here is derived from an EMBL/GenBank/DDBJ whole genome shotgun (WGS) entry which is preliminary data.</text>
</comment>
<organism evidence="3 4">
    <name type="scientific">Natronoarchaeum mannanilyticum</name>
    <dbReference type="NCBI Taxonomy" id="926360"/>
    <lineage>
        <taxon>Archaea</taxon>
        <taxon>Methanobacteriati</taxon>
        <taxon>Methanobacteriota</taxon>
        <taxon>Stenosarchaea group</taxon>
        <taxon>Halobacteria</taxon>
        <taxon>Halobacteriales</taxon>
        <taxon>Natronoarchaeaceae</taxon>
    </lineage>
</organism>
<dbReference type="PANTHER" id="PTHR43861">
    <property type="entry name" value="TRANS-ACONITATE 2-METHYLTRANSFERASE-RELATED"/>
    <property type="match status" value="1"/>
</dbReference>
<gene>
    <name evidence="3" type="ORF">GCM10009020_00160</name>
</gene>
<evidence type="ECO:0000256" key="1">
    <source>
        <dbReference type="SAM" id="MobiDB-lite"/>
    </source>
</evidence>
<feature type="compositionally biased region" description="Low complexity" evidence="1">
    <location>
        <begin position="10"/>
        <end position="20"/>
    </location>
</feature>
<evidence type="ECO:0000259" key="2">
    <source>
        <dbReference type="Pfam" id="PF08242"/>
    </source>
</evidence>
<dbReference type="SUPFAM" id="SSF53335">
    <property type="entry name" value="S-adenosyl-L-methionine-dependent methyltransferases"/>
    <property type="match status" value="1"/>
</dbReference>
<dbReference type="EMBL" id="BAAADV010000001">
    <property type="protein sequence ID" value="GAA0660207.1"/>
    <property type="molecule type" value="Genomic_DNA"/>
</dbReference>
<dbReference type="InterPro" id="IPR029063">
    <property type="entry name" value="SAM-dependent_MTases_sf"/>
</dbReference>